<evidence type="ECO:0000256" key="2">
    <source>
        <dbReference type="SAM" id="MobiDB-lite"/>
    </source>
</evidence>
<reference evidence="4 5" key="1">
    <citation type="journal article" date="2020" name="Int. J. Syst. Evol. Microbiol.">
        <title>Novel acetic acid bacteria from cider fermentations: Acetobacter conturbans sp. nov. and Acetobacter fallax sp. nov.</title>
        <authorList>
            <person name="Sombolestani A.S."/>
            <person name="Cleenwerck I."/>
            <person name="Cnockaert M."/>
            <person name="Borremans W."/>
            <person name="Wieme A.D."/>
            <person name="De Vuyst L."/>
            <person name="Vandamme P."/>
        </authorList>
    </citation>
    <scope>NUCLEOTIDE SEQUENCE [LARGE SCALE GENOMIC DNA]</scope>
    <source>
        <strain evidence="4 5">LMG 30640</strain>
    </source>
</reference>
<feature type="compositionally biased region" description="Basic and acidic residues" evidence="2">
    <location>
        <begin position="610"/>
        <end position="624"/>
    </location>
</feature>
<evidence type="ECO:0000313" key="5">
    <source>
        <dbReference type="Proteomes" id="UP000635278"/>
    </source>
</evidence>
<feature type="compositionally biased region" description="Basic and acidic residues" evidence="2">
    <location>
        <begin position="572"/>
        <end position="594"/>
    </location>
</feature>
<feature type="region of interest" description="Disordered" evidence="2">
    <location>
        <begin position="526"/>
        <end position="640"/>
    </location>
</feature>
<gene>
    <name evidence="4" type="ORF">GOB93_08170</name>
</gene>
<evidence type="ECO:0000259" key="3">
    <source>
        <dbReference type="Pfam" id="PF07940"/>
    </source>
</evidence>
<dbReference type="InterPro" id="IPR012480">
    <property type="entry name" value="Hepar_II_III_C"/>
</dbReference>
<accession>A0ABX0JRP8</accession>
<dbReference type="Gene3D" id="2.70.98.70">
    <property type="match status" value="1"/>
</dbReference>
<comment type="caution">
    <text evidence="4">The sequence shown here is derived from an EMBL/GenBank/DDBJ whole genome shotgun (WGS) entry which is preliminary data.</text>
</comment>
<dbReference type="EMBL" id="WOTB01000008">
    <property type="protein sequence ID" value="NHN84620.1"/>
    <property type="molecule type" value="Genomic_DNA"/>
</dbReference>
<proteinExistence type="predicted"/>
<sequence>MGLNRWLRDMRLSMALLGPLGGMRSIPSVPAQTVRDPWPGNPVNGELLVQGSASHDGVTRVLTYARWTGPDWPDRFRDWFQSFEWLRDLRELGSESARAKARAMVATWIGQPMSDTALQDPAVTGGRVASWLSQYDFFAASADDTFRHGLMSRIVLEARTIMALLPTGRHDWTSLRALKGLLAAAIALPGQSAFLSRYMKLIDPELECQVLADGCHASRSPEAQFLVLRELAEMRLMLQTAQIPMPTTLAAALDRMAPVLRAFRHGDGRLALFNGTGPHDPAMIDLVIARALPRGHVMARGMPDGRFIRAASGNTVLFTDAGPPPQPAFDALAYGGLMSIELSSGRCQIVVNCGASPLPAWRNALRDAPAHSVLSLPSCPPVLWRGDGHVENHPAVNSRHEVLGADHLIELSSDCYRPSGAGTWHRRLYLGQEGTDLRGEDRLDSAGATPDFVLRFHLHPDVKVELEDTDILLRTPEEMWCFRSDGYSSIEESVYFGGPKPVPTLQILVRPAELPSDEPVLDEMAPAPETAEEQESAEPETEADGFSGENTAGASGGTQHGSGPEGEAQDSAENRATELHARSDPEEVSAHPSDESAGESAMSGTQQRDPQSDTDHAAGTHAGEEQTAPSEPTRPVAPPMLASAIRWAFTRLDG</sequence>
<feature type="compositionally biased region" description="Acidic residues" evidence="2">
    <location>
        <begin position="530"/>
        <end position="543"/>
    </location>
</feature>
<feature type="domain" description="Heparinase II/III-like C-terminal" evidence="3">
    <location>
        <begin position="300"/>
        <end position="513"/>
    </location>
</feature>
<feature type="compositionally biased region" description="Gly residues" evidence="2">
    <location>
        <begin position="554"/>
        <end position="564"/>
    </location>
</feature>
<dbReference type="InterPro" id="IPR008929">
    <property type="entry name" value="Chondroitin_lyas"/>
</dbReference>
<keyword evidence="5" id="KW-1185">Reference proteome</keyword>
<dbReference type="Proteomes" id="UP000635278">
    <property type="component" value="Unassembled WGS sequence"/>
</dbReference>
<evidence type="ECO:0000313" key="4">
    <source>
        <dbReference type="EMBL" id="NHN84620.1"/>
    </source>
</evidence>
<comment type="subcellular location">
    <subcellularLocation>
        <location evidence="1">Cell envelope</location>
    </subcellularLocation>
</comment>
<dbReference type="Pfam" id="PF07940">
    <property type="entry name" value="Hepar_II_III_C"/>
    <property type="match status" value="1"/>
</dbReference>
<organism evidence="4 5">
    <name type="scientific">Acetobacter musti</name>
    <dbReference type="NCBI Taxonomy" id="864732"/>
    <lineage>
        <taxon>Bacteria</taxon>
        <taxon>Pseudomonadati</taxon>
        <taxon>Pseudomonadota</taxon>
        <taxon>Alphaproteobacteria</taxon>
        <taxon>Acetobacterales</taxon>
        <taxon>Acetobacteraceae</taxon>
        <taxon>Acetobacter</taxon>
    </lineage>
</organism>
<dbReference type="Gene3D" id="1.50.10.100">
    <property type="entry name" value="Chondroitin AC/alginate lyase"/>
    <property type="match status" value="1"/>
</dbReference>
<name>A0ABX0JRP8_9PROT</name>
<protein>
    <submittedName>
        <fullName evidence="4">Heparinase</fullName>
    </submittedName>
</protein>
<evidence type="ECO:0000256" key="1">
    <source>
        <dbReference type="ARBA" id="ARBA00004196"/>
    </source>
</evidence>